<feature type="compositionally biased region" description="Low complexity" evidence="1">
    <location>
        <begin position="357"/>
        <end position="371"/>
    </location>
</feature>
<name>A0ABS3QR64_9ACTN</name>
<accession>A0ABS3QR64</accession>
<organism evidence="4 5">
    <name type="scientific">Actinomadura nitritigenes</name>
    <dbReference type="NCBI Taxonomy" id="134602"/>
    <lineage>
        <taxon>Bacteria</taxon>
        <taxon>Bacillati</taxon>
        <taxon>Actinomycetota</taxon>
        <taxon>Actinomycetes</taxon>
        <taxon>Streptosporangiales</taxon>
        <taxon>Thermomonosporaceae</taxon>
        <taxon>Actinomadura</taxon>
    </lineage>
</organism>
<evidence type="ECO:0000256" key="1">
    <source>
        <dbReference type="SAM" id="MobiDB-lite"/>
    </source>
</evidence>
<protein>
    <recommendedName>
        <fullName evidence="3">DUF6777 domain-containing protein</fullName>
    </recommendedName>
</protein>
<dbReference type="Pfam" id="PF20568">
    <property type="entry name" value="DUF6777"/>
    <property type="match status" value="1"/>
</dbReference>
<feature type="compositionally biased region" description="Gly residues" evidence="1">
    <location>
        <begin position="315"/>
        <end position="346"/>
    </location>
</feature>
<keyword evidence="5" id="KW-1185">Reference proteome</keyword>
<proteinExistence type="predicted"/>
<dbReference type="Proteomes" id="UP000666915">
    <property type="component" value="Unassembled WGS sequence"/>
</dbReference>
<evidence type="ECO:0000256" key="2">
    <source>
        <dbReference type="SAM" id="SignalP"/>
    </source>
</evidence>
<reference evidence="4 5" key="1">
    <citation type="submission" date="2021-03" db="EMBL/GenBank/DDBJ databases">
        <authorList>
            <person name="Kanchanasin P."/>
            <person name="Saeng-In P."/>
            <person name="Phongsopitanun W."/>
            <person name="Yuki M."/>
            <person name="Kudo T."/>
            <person name="Ohkuma M."/>
            <person name="Tanasupawat S."/>
        </authorList>
    </citation>
    <scope>NUCLEOTIDE SEQUENCE [LARGE SCALE GENOMIC DNA]</scope>
    <source>
        <strain evidence="4 5">L46</strain>
    </source>
</reference>
<feature type="region of interest" description="Disordered" evidence="1">
    <location>
        <begin position="230"/>
        <end position="371"/>
    </location>
</feature>
<feature type="domain" description="DUF6777" evidence="3">
    <location>
        <begin position="73"/>
        <end position="235"/>
    </location>
</feature>
<feature type="compositionally biased region" description="Low complexity" evidence="1">
    <location>
        <begin position="261"/>
        <end position="298"/>
    </location>
</feature>
<dbReference type="EMBL" id="JAGEOK010000001">
    <property type="protein sequence ID" value="MBO2436132.1"/>
    <property type="molecule type" value="Genomic_DNA"/>
</dbReference>
<dbReference type="InterPro" id="IPR046704">
    <property type="entry name" value="DUF6777"/>
</dbReference>
<dbReference type="RefSeq" id="WP_208264419.1">
    <property type="nucleotide sequence ID" value="NZ_BAAAGM010000030.1"/>
</dbReference>
<comment type="caution">
    <text evidence="4">The sequence shown here is derived from an EMBL/GenBank/DDBJ whole genome shotgun (WGS) entry which is preliminary data.</text>
</comment>
<keyword evidence="2" id="KW-0732">Signal</keyword>
<feature type="chain" id="PRO_5046306895" description="DUF6777 domain-containing protein" evidence="2">
    <location>
        <begin position="30"/>
        <end position="371"/>
    </location>
</feature>
<evidence type="ECO:0000313" key="4">
    <source>
        <dbReference type="EMBL" id="MBO2436132.1"/>
    </source>
</evidence>
<gene>
    <name evidence="4" type="ORF">J4557_01235</name>
</gene>
<evidence type="ECO:0000259" key="3">
    <source>
        <dbReference type="Pfam" id="PF20568"/>
    </source>
</evidence>
<sequence length="371" mass="36801">MLEINSRMARGRIPIMAAGALVLAAGTLAGCGDAGATITRLTVGSPGRDPYTLAANTDQVKVAARPARGGTKDGDAPGLYGGTRRISSCDQRRLVAFLQANPAKARAWAGVQGIPASDIPRYVSRLTPVLLRTDTLVTNHGYRDGGATSESAVLQAGMGVLVNGYGVPAVKCNCGNPLTAPEGKINTSNARYSGRKWPGFEKRNVTRIRPRDSRKGTIMVFVLVDPGATMGFERPRATTGGDDGPPQPLPATETEPAGGTPSDSPAPIDSGDGSSGSPAPGDGSPAPGSPEPGISDPGSPAPGSPGPEISQPGVSPGGEPGTGTATGTGDDGSGGTGTEGTGGAGTPGDEPQSPVISMAPPGGSAGPSPAL</sequence>
<feature type="signal peptide" evidence="2">
    <location>
        <begin position="1"/>
        <end position="29"/>
    </location>
</feature>
<evidence type="ECO:0000313" key="5">
    <source>
        <dbReference type="Proteomes" id="UP000666915"/>
    </source>
</evidence>
<dbReference type="PROSITE" id="PS51257">
    <property type="entry name" value="PROKAR_LIPOPROTEIN"/>
    <property type="match status" value="1"/>
</dbReference>